<dbReference type="EMBL" id="BAABKQ010000001">
    <property type="protein sequence ID" value="GAA4812154.1"/>
    <property type="molecule type" value="Genomic_DNA"/>
</dbReference>
<feature type="compositionally biased region" description="Low complexity" evidence="1">
    <location>
        <begin position="28"/>
        <end position="56"/>
    </location>
</feature>
<comment type="caution">
    <text evidence="2">The sequence shown here is derived from an EMBL/GenBank/DDBJ whole genome shotgun (WGS) entry which is preliminary data.</text>
</comment>
<evidence type="ECO:0000313" key="2">
    <source>
        <dbReference type="EMBL" id="GAA4812154.1"/>
    </source>
</evidence>
<reference evidence="3" key="1">
    <citation type="journal article" date="2019" name="Int. J. Syst. Evol. Microbiol.">
        <title>The Global Catalogue of Microorganisms (GCM) 10K type strain sequencing project: providing services to taxonomists for standard genome sequencing and annotation.</title>
        <authorList>
            <consortium name="The Broad Institute Genomics Platform"/>
            <consortium name="The Broad Institute Genome Sequencing Center for Infectious Disease"/>
            <person name="Wu L."/>
            <person name="Ma J."/>
        </authorList>
    </citation>
    <scope>NUCLEOTIDE SEQUENCE [LARGE SCALE GENOMIC DNA]</scope>
    <source>
        <strain evidence="3">JCM 18542</strain>
    </source>
</reference>
<feature type="compositionally biased region" description="Polar residues" evidence="1">
    <location>
        <begin position="57"/>
        <end position="66"/>
    </location>
</feature>
<evidence type="ECO:0008006" key="4">
    <source>
        <dbReference type="Google" id="ProtNLM"/>
    </source>
</evidence>
<evidence type="ECO:0000313" key="3">
    <source>
        <dbReference type="Proteomes" id="UP001500839"/>
    </source>
</evidence>
<protein>
    <recommendedName>
        <fullName evidence="4">Lipoprotein</fullName>
    </recommendedName>
</protein>
<sequence>MGVGITAAVHGGGLSPGCAPVEANPASAEPDPACAATDPATPGGPAAAGDAVAVSANRRTAAQVTANRDPHRTGRMTR</sequence>
<proteinExistence type="predicted"/>
<organism evidence="2 3">
    <name type="scientific">Tomitella cavernea</name>
    <dbReference type="NCBI Taxonomy" id="1387982"/>
    <lineage>
        <taxon>Bacteria</taxon>
        <taxon>Bacillati</taxon>
        <taxon>Actinomycetota</taxon>
        <taxon>Actinomycetes</taxon>
        <taxon>Mycobacteriales</taxon>
        <taxon>Tomitella</taxon>
    </lineage>
</organism>
<keyword evidence="3" id="KW-1185">Reference proteome</keyword>
<evidence type="ECO:0000256" key="1">
    <source>
        <dbReference type="SAM" id="MobiDB-lite"/>
    </source>
</evidence>
<accession>A0ABP9CPP0</accession>
<feature type="region of interest" description="Disordered" evidence="1">
    <location>
        <begin position="1"/>
        <end position="78"/>
    </location>
</feature>
<gene>
    <name evidence="2" type="ORF">GCM10023353_16150</name>
</gene>
<dbReference type="Proteomes" id="UP001500839">
    <property type="component" value="Unassembled WGS sequence"/>
</dbReference>
<name>A0ABP9CPP0_9ACTN</name>